<dbReference type="GO" id="GO:0004523">
    <property type="term" value="F:RNA-DNA hybrid ribonuclease activity"/>
    <property type="evidence" value="ECO:0007669"/>
    <property type="project" value="UniProtKB-EC"/>
</dbReference>
<dbReference type="InterPro" id="IPR051320">
    <property type="entry name" value="Viral_Replic_Matur_Polypro"/>
</dbReference>
<accession>A0A7L4AFH3</accession>
<dbReference type="PANTHER" id="PTHR33064:SF37">
    <property type="entry name" value="RIBONUCLEASE H"/>
    <property type="match status" value="1"/>
</dbReference>
<name>A0A7L4AFH3_9AVES</name>
<keyword evidence="5" id="KW-1185">Reference proteome</keyword>
<evidence type="ECO:0000259" key="3">
    <source>
        <dbReference type="PROSITE" id="PS50878"/>
    </source>
</evidence>
<dbReference type="SUPFAM" id="SSF56672">
    <property type="entry name" value="DNA/RNA polymerases"/>
    <property type="match status" value="1"/>
</dbReference>
<feature type="non-terminal residue" evidence="4">
    <location>
        <position position="1"/>
    </location>
</feature>
<dbReference type="InterPro" id="IPR043128">
    <property type="entry name" value="Rev_trsase/Diguanyl_cyclase"/>
</dbReference>
<evidence type="ECO:0000313" key="5">
    <source>
        <dbReference type="Proteomes" id="UP000562238"/>
    </source>
</evidence>
<sequence>LLQFFSNNEGTLIIQYVDDLLISGETQEEVIATTIALLNFLGEQGLRVSKKKLQFVKQEVKYLGHWLSQGTRKLDPDRIKGILSIPPATSKREVRKLL</sequence>
<feature type="non-terminal residue" evidence="4">
    <location>
        <position position="98"/>
    </location>
</feature>
<evidence type="ECO:0000256" key="2">
    <source>
        <dbReference type="ARBA" id="ARBA00012180"/>
    </source>
</evidence>
<dbReference type="EMBL" id="VZZV01001046">
    <property type="protein sequence ID" value="NXW24069.1"/>
    <property type="molecule type" value="Genomic_DNA"/>
</dbReference>
<dbReference type="PANTHER" id="PTHR33064">
    <property type="entry name" value="POL PROTEIN"/>
    <property type="match status" value="1"/>
</dbReference>
<comment type="similarity">
    <text evidence="1">Belongs to the beta type-B retroviral polymerase family. HERV class-II K(HML-2) pol subfamily.</text>
</comment>
<dbReference type="Pfam" id="PF00078">
    <property type="entry name" value="RVT_1"/>
    <property type="match status" value="1"/>
</dbReference>
<feature type="domain" description="Reverse transcriptase" evidence="3">
    <location>
        <begin position="1"/>
        <end position="67"/>
    </location>
</feature>
<dbReference type="InterPro" id="IPR000477">
    <property type="entry name" value="RT_dom"/>
</dbReference>
<reference evidence="4 5" key="1">
    <citation type="submission" date="2019-09" db="EMBL/GenBank/DDBJ databases">
        <title>Bird 10,000 Genomes (B10K) Project - Family phase.</title>
        <authorList>
            <person name="Zhang G."/>
        </authorList>
    </citation>
    <scope>NUCLEOTIDE SEQUENCE [LARGE SCALE GENOMIC DNA]</scope>
    <source>
        <strain evidence="4">B10K-DU-010-60</strain>
        <tissue evidence="4">Muscle</tissue>
    </source>
</reference>
<dbReference type="AlphaFoldDB" id="A0A7L4AFH3"/>
<protein>
    <recommendedName>
        <fullName evidence="2">ribonuclease H</fullName>
        <ecNumber evidence="2">3.1.26.4</ecNumber>
    </recommendedName>
</protein>
<dbReference type="InterPro" id="IPR043502">
    <property type="entry name" value="DNA/RNA_pol_sf"/>
</dbReference>
<proteinExistence type="inferred from homology"/>
<comment type="caution">
    <text evidence="4">The sequence shown here is derived from an EMBL/GenBank/DDBJ whole genome shotgun (WGS) entry which is preliminary data.</text>
</comment>
<evidence type="ECO:0000256" key="1">
    <source>
        <dbReference type="ARBA" id="ARBA00010879"/>
    </source>
</evidence>
<organism evidence="4 5">
    <name type="scientific">Circaetus pectoralis</name>
    <name type="common">black-chested snake-eagle</name>
    <dbReference type="NCBI Taxonomy" id="321084"/>
    <lineage>
        <taxon>Eukaryota</taxon>
        <taxon>Metazoa</taxon>
        <taxon>Chordata</taxon>
        <taxon>Craniata</taxon>
        <taxon>Vertebrata</taxon>
        <taxon>Euteleostomi</taxon>
        <taxon>Archelosauria</taxon>
        <taxon>Archosauria</taxon>
        <taxon>Dinosauria</taxon>
        <taxon>Saurischia</taxon>
        <taxon>Theropoda</taxon>
        <taxon>Coelurosauria</taxon>
        <taxon>Aves</taxon>
        <taxon>Neognathae</taxon>
        <taxon>Neoaves</taxon>
        <taxon>Telluraves</taxon>
        <taxon>Accipitrimorphae</taxon>
        <taxon>Accipitriformes</taxon>
        <taxon>Accipitridae</taxon>
        <taxon>Accipitrinae</taxon>
        <taxon>Circaetus</taxon>
    </lineage>
</organism>
<gene>
    <name evidence="4" type="primary">Pol_0</name>
    <name evidence="4" type="ORF">CIRPEC_R16066</name>
</gene>
<dbReference type="PROSITE" id="PS50878">
    <property type="entry name" value="RT_POL"/>
    <property type="match status" value="1"/>
</dbReference>
<dbReference type="EC" id="3.1.26.4" evidence="2"/>
<dbReference type="Gene3D" id="3.30.70.270">
    <property type="match status" value="1"/>
</dbReference>
<evidence type="ECO:0000313" key="4">
    <source>
        <dbReference type="EMBL" id="NXW24069.1"/>
    </source>
</evidence>
<dbReference type="Proteomes" id="UP000562238">
    <property type="component" value="Unassembled WGS sequence"/>
</dbReference>